<evidence type="ECO:0000313" key="2">
    <source>
        <dbReference type="EMBL" id="GGO54546.1"/>
    </source>
</evidence>
<protein>
    <submittedName>
        <fullName evidence="2">Uncharacterized protein</fullName>
    </submittedName>
</protein>
<feature type="compositionally biased region" description="Basic residues" evidence="1">
    <location>
        <begin position="109"/>
        <end position="140"/>
    </location>
</feature>
<comment type="caution">
    <text evidence="2">The sequence shown here is derived from an EMBL/GenBank/DDBJ whole genome shotgun (WGS) entry which is preliminary data.</text>
</comment>
<gene>
    <name evidence="2" type="ORF">GCM10012287_43750</name>
</gene>
<evidence type="ECO:0000256" key="1">
    <source>
        <dbReference type="SAM" id="MobiDB-lite"/>
    </source>
</evidence>
<sequence length="140" mass="15211">MAAAALLAYAARRRLVEVALAVALTGGGVLVGTAGSLWRTDPGALALRCSDGSPKVRMINLHRSFVSPVSRALQDVKARLHGIPNAPDRLVEVPLAGYGHPAPGAHVPGRTRPRSTHPRSRRRRRRHLFRRSTPRLSRRG</sequence>
<feature type="region of interest" description="Disordered" evidence="1">
    <location>
        <begin position="94"/>
        <end position="140"/>
    </location>
</feature>
<evidence type="ECO:0000313" key="3">
    <source>
        <dbReference type="Proteomes" id="UP000631535"/>
    </source>
</evidence>
<reference evidence="3" key="1">
    <citation type="journal article" date="2019" name="Int. J. Syst. Evol. Microbiol.">
        <title>The Global Catalogue of Microorganisms (GCM) 10K type strain sequencing project: providing services to taxonomists for standard genome sequencing and annotation.</title>
        <authorList>
            <consortium name="The Broad Institute Genomics Platform"/>
            <consortium name="The Broad Institute Genome Sequencing Center for Infectious Disease"/>
            <person name="Wu L."/>
            <person name="Ma J."/>
        </authorList>
    </citation>
    <scope>NUCLEOTIDE SEQUENCE [LARGE SCALE GENOMIC DNA]</scope>
    <source>
        <strain evidence="3">CGMCC 4.7178</strain>
    </source>
</reference>
<organism evidence="2 3">
    <name type="scientific">Streptomyces daqingensis</name>
    <dbReference type="NCBI Taxonomy" id="1472640"/>
    <lineage>
        <taxon>Bacteria</taxon>
        <taxon>Bacillati</taxon>
        <taxon>Actinomycetota</taxon>
        <taxon>Actinomycetes</taxon>
        <taxon>Kitasatosporales</taxon>
        <taxon>Streptomycetaceae</taxon>
        <taxon>Streptomyces</taxon>
    </lineage>
</organism>
<accession>A0ABQ2MMK0</accession>
<name>A0ABQ2MMK0_9ACTN</name>
<proteinExistence type="predicted"/>
<keyword evidence="3" id="KW-1185">Reference proteome</keyword>
<dbReference type="EMBL" id="BMMP01000015">
    <property type="protein sequence ID" value="GGO54546.1"/>
    <property type="molecule type" value="Genomic_DNA"/>
</dbReference>
<dbReference type="Proteomes" id="UP000631535">
    <property type="component" value="Unassembled WGS sequence"/>
</dbReference>